<dbReference type="EMBL" id="AP023355">
    <property type="protein sequence ID" value="BCJ38716.1"/>
    <property type="molecule type" value="Genomic_DNA"/>
</dbReference>
<keyword evidence="2" id="KW-1185">Reference proteome</keyword>
<evidence type="ECO:0000313" key="2">
    <source>
        <dbReference type="Proteomes" id="UP000611640"/>
    </source>
</evidence>
<evidence type="ECO:0008006" key="3">
    <source>
        <dbReference type="Google" id="ProtNLM"/>
    </source>
</evidence>
<dbReference type="KEGG" id="atl:Athai_62190"/>
<gene>
    <name evidence="1" type="ORF">Athai_62190</name>
</gene>
<sequence length="347" mass="37869">MTDRLATLARMLAATAMHNIRTEFPYASGHVTAGPDDAWRPRRLHPAFGGAYDWHSCVHMHWLLIRLCTDYPQWIDVDAVRAALDETLTPAAIRTEADYLGSHPEFERPYGWAWAYLLAAVADRCPAGARWSAALAPLADTVSSLALGWLDRTPAPVRHGTHGNTAFALSLLLDGALARGDDALADRVRDRAIGWYRGDRDYPIGWEPSGQDFLSAGLCEADLLRRVLPAGEFPAWLTHFLPPAPPARNEPLGLRPVVPLDPGDGQQSHLYGLGLSRAWQLRALAAALPAGDPRAASFRTLAEAETQRCIGALRDDSFLTAHWLASFAYLALSDDPGTVGSEQKGTR</sequence>
<dbReference type="InterPro" id="IPR021365">
    <property type="entry name" value="DUF2891"/>
</dbReference>
<dbReference type="Pfam" id="PF11199">
    <property type="entry name" value="DUF2891"/>
    <property type="match status" value="1"/>
</dbReference>
<dbReference type="Proteomes" id="UP000611640">
    <property type="component" value="Chromosome"/>
</dbReference>
<dbReference type="AlphaFoldDB" id="A0A7R7DVQ8"/>
<accession>A0A7R7DVQ8</accession>
<dbReference type="RefSeq" id="WP_203964707.1">
    <property type="nucleotide sequence ID" value="NZ_AP023355.1"/>
</dbReference>
<proteinExistence type="predicted"/>
<reference evidence="1 2" key="1">
    <citation type="submission" date="2020-08" db="EMBL/GenBank/DDBJ databases">
        <title>Whole genome shotgun sequence of Actinocatenispora thailandica NBRC 105041.</title>
        <authorList>
            <person name="Komaki H."/>
            <person name="Tamura T."/>
        </authorList>
    </citation>
    <scope>NUCLEOTIDE SEQUENCE [LARGE SCALE GENOMIC DNA]</scope>
    <source>
        <strain evidence="1 2">NBRC 105041</strain>
    </source>
</reference>
<name>A0A7R7DVQ8_9ACTN</name>
<organism evidence="1 2">
    <name type="scientific">Actinocatenispora thailandica</name>
    <dbReference type="NCBI Taxonomy" id="227318"/>
    <lineage>
        <taxon>Bacteria</taxon>
        <taxon>Bacillati</taxon>
        <taxon>Actinomycetota</taxon>
        <taxon>Actinomycetes</taxon>
        <taxon>Micromonosporales</taxon>
        <taxon>Micromonosporaceae</taxon>
        <taxon>Actinocatenispora</taxon>
    </lineage>
</organism>
<evidence type="ECO:0000313" key="1">
    <source>
        <dbReference type="EMBL" id="BCJ38716.1"/>
    </source>
</evidence>
<protein>
    <recommendedName>
        <fullName evidence="3">DUF2891 domain-containing protein</fullName>
    </recommendedName>
</protein>